<comment type="caution">
    <text evidence="18">The sequence shown here is derived from an EMBL/GenBank/DDBJ whole genome shotgun (WGS) entry which is preliminary data.</text>
</comment>
<evidence type="ECO:0000256" key="4">
    <source>
        <dbReference type="ARBA" id="ARBA00013170"/>
    </source>
</evidence>
<evidence type="ECO:0000313" key="18">
    <source>
        <dbReference type="EMBL" id="TWT67595.1"/>
    </source>
</evidence>
<comment type="subcellular location">
    <subcellularLocation>
        <location evidence="1">Membrane</location>
        <topology evidence="1">Multi-pass membrane protein</topology>
    </subcellularLocation>
</comment>
<dbReference type="InterPro" id="IPR004570">
    <property type="entry name" value="Phosphatidylglycerol_P_synth"/>
</dbReference>
<evidence type="ECO:0000256" key="14">
    <source>
        <dbReference type="ARBA" id="ARBA00048586"/>
    </source>
</evidence>
<keyword evidence="12" id="KW-0594">Phospholipid biosynthesis</keyword>
<dbReference type="InterPro" id="IPR050324">
    <property type="entry name" value="CDP-alcohol_PTase-I"/>
</dbReference>
<dbReference type="InterPro" id="IPR043130">
    <property type="entry name" value="CDP-OH_PTrfase_TM_dom"/>
</dbReference>
<evidence type="ECO:0000256" key="1">
    <source>
        <dbReference type="ARBA" id="ARBA00004141"/>
    </source>
</evidence>
<dbReference type="EC" id="2.7.8.5" evidence="4 15"/>
<dbReference type="Proteomes" id="UP000318478">
    <property type="component" value="Unassembled WGS sequence"/>
</dbReference>
<accession>A0A5C5Y049</accession>
<dbReference type="Pfam" id="PF01066">
    <property type="entry name" value="CDP-OH_P_transf"/>
    <property type="match status" value="1"/>
</dbReference>
<evidence type="ECO:0000256" key="5">
    <source>
        <dbReference type="ARBA" id="ARBA00014944"/>
    </source>
</evidence>
<gene>
    <name evidence="18" type="primary">pgsA_1</name>
    <name evidence="18" type="ORF">Pla123a_41510</name>
</gene>
<reference evidence="18 19" key="1">
    <citation type="submission" date="2019-02" db="EMBL/GenBank/DDBJ databases">
        <title>Deep-cultivation of Planctomycetes and their phenomic and genomic characterization uncovers novel biology.</title>
        <authorList>
            <person name="Wiegand S."/>
            <person name="Jogler M."/>
            <person name="Boedeker C."/>
            <person name="Pinto D."/>
            <person name="Vollmers J."/>
            <person name="Rivas-Marin E."/>
            <person name="Kohn T."/>
            <person name="Peeters S.H."/>
            <person name="Heuer A."/>
            <person name="Rast P."/>
            <person name="Oberbeckmann S."/>
            <person name="Bunk B."/>
            <person name="Jeske O."/>
            <person name="Meyerdierks A."/>
            <person name="Storesund J.E."/>
            <person name="Kallscheuer N."/>
            <person name="Luecker S."/>
            <person name="Lage O.M."/>
            <person name="Pohl T."/>
            <person name="Merkel B.J."/>
            <person name="Hornburger P."/>
            <person name="Mueller R.-W."/>
            <person name="Bruemmer F."/>
            <person name="Labrenz M."/>
            <person name="Spormann A.M."/>
            <person name="Op Den Camp H."/>
            <person name="Overmann J."/>
            <person name="Amann R."/>
            <person name="Jetten M.S.M."/>
            <person name="Mascher T."/>
            <person name="Medema M.H."/>
            <person name="Devos D.P."/>
            <person name="Kaster A.-K."/>
            <person name="Ovreas L."/>
            <person name="Rohde M."/>
            <person name="Galperin M.Y."/>
            <person name="Jogler C."/>
        </authorList>
    </citation>
    <scope>NUCLEOTIDE SEQUENCE [LARGE SCALE GENOMIC DNA]</scope>
    <source>
        <strain evidence="18 19">Pla123a</strain>
    </source>
</reference>
<dbReference type="Gene3D" id="1.20.120.1760">
    <property type="match status" value="1"/>
</dbReference>
<protein>
    <recommendedName>
        <fullName evidence="5 15">CDP-diacylglycerol--glycerol-3-phosphate 3-phosphatidyltransferase</fullName>
        <ecNumber evidence="4 15">2.7.8.5</ecNumber>
    </recommendedName>
</protein>
<evidence type="ECO:0000256" key="15">
    <source>
        <dbReference type="NCBIfam" id="TIGR00560"/>
    </source>
</evidence>
<feature type="transmembrane region" description="Helical" evidence="17">
    <location>
        <begin position="158"/>
        <end position="179"/>
    </location>
</feature>
<keyword evidence="7 16" id="KW-0808">Transferase</keyword>
<evidence type="ECO:0000256" key="13">
    <source>
        <dbReference type="ARBA" id="ARBA00023264"/>
    </source>
</evidence>
<keyword evidence="6" id="KW-0444">Lipid biosynthesis</keyword>
<dbReference type="PROSITE" id="PS00379">
    <property type="entry name" value="CDP_ALCOHOL_P_TRANSF"/>
    <property type="match status" value="1"/>
</dbReference>
<keyword evidence="11 17" id="KW-0472">Membrane</keyword>
<name>A0A5C5Y049_9BACT</name>
<evidence type="ECO:0000256" key="12">
    <source>
        <dbReference type="ARBA" id="ARBA00023209"/>
    </source>
</evidence>
<comment type="pathway">
    <text evidence="2">Phospholipid metabolism; phosphatidylglycerol biosynthesis; phosphatidylglycerol from CDP-diacylglycerol: step 1/2.</text>
</comment>
<comment type="similarity">
    <text evidence="3 16">Belongs to the CDP-alcohol phosphatidyltransferase class-I family.</text>
</comment>
<evidence type="ECO:0000256" key="10">
    <source>
        <dbReference type="ARBA" id="ARBA00023098"/>
    </source>
</evidence>
<dbReference type="PANTHER" id="PTHR14269:SF62">
    <property type="entry name" value="CDP-DIACYLGLYCEROL--GLYCEROL-3-PHOSPHATE 3-PHOSPHATIDYLTRANSFERASE 1, CHLOROPLASTIC"/>
    <property type="match status" value="1"/>
</dbReference>
<evidence type="ECO:0000256" key="3">
    <source>
        <dbReference type="ARBA" id="ARBA00010441"/>
    </source>
</evidence>
<evidence type="ECO:0000256" key="11">
    <source>
        <dbReference type="ARBA" id="ARBA00023136"/>
    </source>
</evidence>
<dbReference type="InterPro" id="IPR000462">
    <property type="entry name" value="CDP-OH_P_trans"/>
</dbReference>
<dbReference type="RefSeq" id="WP_146590487.1">
    <property type="nucleotide sequence ID" value="NZ_SJPO01000012.1"/>
</dbReference>
<evidence type="ECO:0000256" key="16">
    <source>
        <dbReference type="RuleBase" id="RU003750"/>
    </source>
</evidence>
<dbReference type="OrthoDB" id="9796672at2"/>
<evidence type="ECO:0000256" key="6">
    <source>
        <dbReference type="ARBA" id="ARBA00022516"/>
    </source>
</evidence>
<evidence type="ECO:0000256" key="9">
    <source>
        <dbReference type="ARBA" id="ARBA00022989"/>
    </source>
</evidence>
<evidence type="ECO:0000256" key="7">
    <source>
        <dbReference type="ARBA" id="ARBA00022679"/>
    </source>
</evidence>
<evidence type="ECO:0000313" key="19">
    <source>
        <dbReference type="Proteomes" id="UP000318478"/>
    </source>
</evidence>
<dbReference type="NCBIfam" id="TIGR00560">
    <property type="entry name" value="pgsA"/>
    <property type="match status" value="1"/>
</dbReference>
<evidence type="ECO:0000256" key="2">
    <source>
        <dbReference type="ARBA" id="ARBA00005042"/>
    </source>
</evidence>
<keyword evidence="19" id="KW-1185">Reference proteome</keyword>
<feature type="transmembrane region" description="Helical" evidence="17">
    <location>
        <begin position="128"/>
        <end position="146"/>
    </location>
</feature>
<dbReference type="GO" id="GO:0046474">
    <property type="term" value="P:glycerophospholipid biosynthetic process"/>
    <property type="evidence" value="ECO:0007669"/>
    <property type="project" value="TreeGrafter"/>
</dbReference>
<dbReference type="PIRSF" id="PIRSF000847">
    <property type="entry name" value="Phos_ph_gly_syn"/>
    <property type="match status" value="1"/>
</dbReference>
<evidence type="ECO:0000256" key="17">
    <source>
        <dbReference type="SAM" id="Phobius"/>
    </source>
</evidence>
<keyword evidence="8 17" id="KW-0812">Transmembrane</keyword>
<keyword evidence="13" id="KW-1208">Phospholipid metabolism</keyword>
<comment type="catalytic activity">
    <reaction evidence="14">
        <text>a CDP-1,2-diacyl-sn-glycerol + sn-glycerol 3-phosphate = a 1,2-diacyl-sn-glycero-3-phospho-(1'-sn-glycero-3'-phosphate) + CMP + H(+)</text>
        <dbReference type="Rhea" id="RHEA:12593"/>
        <dbReference type="ChEBI" id="CHEBI:15378"/>
        <dbReference type="ChEBI" id="CHEBI:57597"/>
        <dbReference type="ChEBI" id="CHEBI:58332"/>
        <dbReference type="ChEBI" id="CHEBI:60110"/>
        <dbReference type="ChEBI" id="CHEBI:60377"/>
        <dbReference type="EC" id="2.7.8.5"/>
    </reaction>
</comment>
<dbReference type="GO" id="GO:0016020">
    <property type="term" value="C:membrane"/>
    <property type="evidence" value="ECO:0007669"/>
    <property type="project" value="UniProtKB-SubCell"/>
</dbReference>
<keyword evidence="10" id="KW-0443">Lipid metabolism</keyword>
<keyword evidence="9 17" id="KW-1133">Transmembrane helix</keyword>
<dbReference type="GO" id="GO:0008444">
    <property type="term" value="F:CDP-diacylglycerol-glycerol-3-phosphate 3-phosphatidyltransferase activity"/>
    <property type="evidence" value="ECO:0007669"/>
    <property type="project" value="UniProtKB-UniRule"/>
</dbReference>
<organism evidence="18 19">
    <name type="scientific">Posidoniimonas polymericola</name>
    <dbReference type="NCBI Taxonomy" id="2528002"/>
    <lineage>
        <taxon>Bacteria</taxon>
        <taxon>Pseudomonadati</taxon>
        <taxon>Planctomycetota</taxon>
        <taxon>Planctomycetia</taxon>
        <taxon>Pirellulales</taxon>
        <taxon>Lacipirellulaceae</taxon>
        <taxon>Posidoniimonas</taxon>
    </lineage>
</organism>
<dbReference type="PANTHER" id="PTHR14269">
    <property type="entry name" value="CDP-DIACYLGLYCEROL--GLYCEROL-3-PHOSPHATE 3-PHOSPHATIDYLTRANSFERASE-RELATED"/>
    <property type="match status" value="1"/>
</dbReference>
<evidence type="ECO:0000256" key="8">
    <source>
        <dbReference type="ARBA" id="ARBA00022692"/>
    </source>
</evidence>
<sequence length="192" mass="20983">MAKVWNVPNTLSAARIVMAVLCFAALELRLPAAALVLYVVATATDWLDGYWARRFNQVTQLGRILDPFADKLLVCGAFVYLAAEPTLAVAPWMAVVVLSRELLVTALRSFVETAGGDFSAKWIGKWKMALQCAAIIAGLYLLIETAPRPEWLGLVFRVSLWGAVLLTLYSGVVYVRAVASFALSQHAQRPDA</sequence>
<dbReference type="AlphaFoldDB" id="A0A5C5Y049"/>
<dbReference type="InterPro" id="IPR048254">
    <property type="entry name" value="CDP_ALCOHOL_P_TRANSF_CS"/>
</dbReference>
<dbReference type="EMBL" id="SJPO01000012">
    <property type="protein sequence ID" value="TWT67595.1"/>
    <property type="molecule type" value="Genomic_DNA"/>
</dbReference>
<proteinExistence type="inferred from homology"/>